<dbReference type="KEGG" id="mpec:B9O19_01861"/>
<dbReference type="InterPro" id="IPR014030">
    <property type="entry name" value="Ketoacyl_synth_N"/>
</dbReference>
<evidence type="ECO:0000256" key="1">
    <source>
        <dbReference type="ARBA" id="ARBA00005194"/>
    </source>
</evidence>
<dbReference type="NCBIfam" id="NF004970">
    <property type="entry name" value="PRK06333.1"/>
    <property type="match status" value="1"/>
</dbReference>
<dbReference type="Gene3D" id="3.40.47.10">
    <property type="match status" value="1"/>
</dbReference>
<keyword evidence="6 14" id="KW-0808">Transferase</keyword>
<keyword evidence="9 14" id="KW-0275">Fatty acid biosynthesis</keyword>
<dbReference type="Proteomes" id="UP000235589">
    <property type="component" value="Chromosome"/>
</dbReference>
<proteinExistence type="inferred from homology"/>
<dbReference type="GO" id="GO:0005829">
    <property type="term" value="C:cytosol"/>
    <property type="evidence" value="ECO:0007669"/>
    <property type="project" value="TreeGrafter"/>
</dbReference>
<protein>
    <recommendedName>
        <fullName evidence="4 14">3-oxoacyl-[acyl-carrier-protein] synthase 2</fullName>
        <ecNumber evidence="3 14">2.3.1.179</ecNumber>
    </recommendedName>
</protein>
<dbReference type="EC" id="2.3.1.179" evidence="3 14"/>
<dbReference type="PIRSF" id="PIRSF000447">
    <property type="entry name" value="KAS_II"/>
    <property type="match status" value="1"/>
</dbReference>
<keyword evidence="19" id="KW-1185">Reference proteome</keyword>
<comment type="catalytic activity">
    <reaction evidence="12 14">
        <text>(9Z)-hexadecenoyl-[ACP] + malonyl-[ACP] + H(+) = 3-oxo-(11Z)-octadecenoyl-[ACP] + holo-[ACP] + CO2</text>
        <dbReference type="Rhea" id="RHEA:55040"/>
        <dbReference type="Rhea" id="RHEA-COMP:9623"/>
        <dbReference type="Rhea" id="RHEA-COMP:9685"/>
        <dbReference type="Rhea" id="RHEA-COMP:10800"/>
        <dbReference type="Rhea" id="RHEA-COMP:14074"/>
        <dbReference type="ChEBI" id="CHEBI:15378"/>
        <dbReference type="ChEBI" id="CHEBI:16526"/>
        <dbReference type="ChEBI" id="CHEBI:64479"/>
        <dbReference type="ChEBI" id="CHEBI:78449"/>
        <dbReference type="ChEBI" id="CHEBI:83989"/>
        <dbReference type="ChEBI" id="CHEBI:138538"/>
        <dbReference type="EC" id="2.3.1.179"/>
    </reaction>
</comment>
<dbReference type="InterPro" id="IPR018201">
    <property type="entry name" value="Ketoacyl_synth_AS"/>
</dbReference>
<evidence type="ECO:0000256" key="12">
    <source>
        <dbReference type="ARBA" id="ARBA00047318"/>
    </source>
</evidence>
<dbReference type="PANTHER" id="PTHR11712:SF336">
    <property type="entry name" value="3-OXOACYL-[ACYL-CARRIER-PROTEIN] SYNTHASE, MITOCHONDRIAL"/>
    <property type="match status" value="1"/>
</dbReference>
<organism evidence="18 19">
    <name type="scientific">Monoglobus pectinilyticus</name>
    <dbReference type="NCBI Taxonomy" id="1981510"/>
    <lineage>
        <taxon>Bacteria</taxon>
        <taxon>Bacillati</taxon>
        <taxon>Bacillota</taxon>
        <taxon>Clostridia</taxon>
        <taxon>Monoglobales</taxon>
        <taxon>Monoglobaceae</taxon>
        <taxon>Monoglobus</taxon>
    </lineage>
</organism>
<dbReference type="FunFam" id="3.40.47.10:FF:000009">
    <property type="entry name" value="3-oxoacyl-[acyl-carrier-protein] synthase 2"/>
    <property type="match status" value="1"/>
</dbReference>
<comment type="function">
    <text evidence="11 14">Involved in the type II fatty acid elongation cycle. Catalyzes the elongation of a wide range of acyl-ACP by the addition of two carbons from malonyl-ACP to an acyl acceptor. Can efficiently catalyze the conversion of palmitoleoyl-ACP (cis-hexadec-9-enoyl-ACP) to cis-vaccenoyl-ACP (cis-octadec-11-enoyl-ACP), an essential step in the thermal regulation of fatty acid composition.</text>
</comment>
<evidence type="ECO:0000256" key="7">
    <source>
        <dbReference type="ARBA" id="ARBA00022832"/>
    </source>
</evidence>
<evidence type="ECO:0000256" key="9">
    <source>
        <dbReference type="ARBA" id="ARBA00023160"/>
    </source>
</evidence>
<dbReference type="SMART" id="SM00825">
    <property type="entry name" value="PKS_KS"/>
    <property type="match status" value="1"/>
</dbReference>
<dbReference type="SUPFAM" id="SSF53901">
    <property type="entry name" value="Thiolase-like"/>
    <property type="match status" value="2"/>
</dbReference>
<dbReference type="NCBIfam" id="TIGR03150">
    <property type="entry name" value="fabF"/>
    <property type="match status" value="1"/>
</dbReference>
<dbReference type="PANTHER" id="PTHR11712">
    <property type="entry name" value="POLYKETIDE SYNTHASE-RELATED"/>
    <property type="match status" value="1"/>
</dbReference>
<dbReference type="RefSeq" id="WP_102366162.1">
    <property type="nucleotide sequence ID" value="NZ_CP020991.1"/>
</dbReference>
<evidence type="ECO:0000256" key="5">
    <source>
        <dbReference type="ARBA" id="ARBA00022516"/>
    </source>
</evidence>
<keyword evidence="8" id="KW-0443">Lipid metabolism</keyword>
<sequence length="412" mass="43542">MNRVVVTGVGGVTPVGIGREEIWENIKNGVSGIGTITRFDPTDFACHVGAEVKDFQVTDYIDKKEAKRMDLFVQYAVAGAKMAIEDAKLDMDSEDPTRVGVMVGSGIGGINTLCEQHKRMLEKGPGKVSPFMIPMMISNMAVGQIGIMFNCKGINMTTVSACASGTDSIGHAMLAVQRGDADVIIAGGAEATINELALAGFSSMKALTTRNDIPEKACSPFDANRDGFIMGEGSGILIIESLEHALQRGANIIAELVGYGSTNDAYHMTAPAPEGEGGARCLALAVKDAGIKPEDIDYINAHGTSTPYNDKFETAAIKTVFGDHAYKLAVSSTKSMTGHMLGAAGGVEGIITALAVKDDYLPPTINLETPDPECDLDYVPNKGRKSEINYAISNSLGFGGHNASIVFKKYTD</sequence>
<dbReference type="InterPro" id="IPR020841">
    <property type="entry name" value="PKS_Beta-ketoAc_synthase_dom"/>
</dbReference>
<keyword evidence="7" id="KW-0276">Fatty acid metabolism</keyword>
<evidence type="ECO:0000256" key="15">
    <source>
        <dbReference type="PIRSR" id="PIRSR000447-1"/>
    </source>
</evidence>
<dbReference type="PROSITE" id="PS00606">
    <property type="entry name" value="KS3_1"/>
    <property type="match status" value="1"/>
</dbReference>
<evidence type="ECO:0000256" key="3">
    <source>
        <dbReference type="ARBA" id="ARBA00012356"/>
    </source>
</evidence>
<evidence type="ECO:0000259" key="17">
    <source>
        <dbReference type="PROSITE" id="PS52004"/>
    </source>
</evidence>
<comment type="catalytic activity">
    <reaction evidence="13 14">
        <text>a fatty acyl-[ACP] + malonyl-[ACP] + H(+) = a 3-oxoacyl-[ACP] + holo-[ACP] + CO2</text>
        <dbReference type="Rhea" id="RHEA:22836"/>
        <dbReference type="Rhea" id="RHEA-COMP:9623"/>
        <dbReference type="Rhea" id="RHEA-COMP:9685"/>
        <dbReference type="Rhea" id="RHEA-COMP:9916"/>
        <dbReference type="Rhea" id="RHEA-COMP:14125"/>
        <dbReference type="ChEBI" id="CHEBI:15378"/>
        <dbReference type="ChEBI" id="CHEBI:16526"/>
        <dbReference type="ChEBI" id="CHEBI:64479"/>
        <dbReference type="ChEBI" id="CHEBI:78449"/>
        <dbReference type="ChEBI" id="CHEBI:78776"/>
        <dbReference type="ChEBI" id="CHEBI:138651"/>
    </reaction>
</comment>
<evidence type="ECO:0000256" key="16">
    <source>
        <dbReference type="RuleBase" id="RU003694"/>
    </source>
</evidence>
<comment type="similarity">
    <text evidence="2 14 16">Belongs to the thiolase-like superfamily. Beta-ketoacyl-ACP synthases family.</text>
</comment>
<name>A0A2K9P460_9FIRM</name>
<evidence type="ECO:0000313" key="19">
    <source>
        <dbReference type="Proteomes" id="UP000235589"/>
    </source>
</evidence>
<comment type="pathway">
    <text evidence="1 14">Lipid metabolism; fatty acid biosynthesis.</text>
</comment>
<keyword evidence="5 14" id="KW-0444">Lipid biosynthesis</keyword>
<dbReference type="Pfam" id="PF00109">
    <property type="entry name" value="ketoacyl-synt"/>
    <property type="match status" value="1"/>
</dbReference>
<evidence type="ECO:0000256" key="6">
    <source>
        <dbReference type="ARBA" id="ARBA00022679"/>
    </source>
</evidence>
<dbReference type="Pfam" id="PF02801">
    <property type="entry name" value="Ketoacyl-synt_C"/>
    <property type="match status" value="1"/>
</dbReference>
<dbReference type="InterPro" id="IPR000794">
    <property type="entry name" value="Beta-ketoacyl_synthase"/>
</dbReference>
<dbReference type="GeneID" id="98063241"/>
<dbReference type="CDD" id="cd00834">
    <property type="entry name" value="KAS_I_II"/>
    <property type="match status" value="1"/>
</dbReference>
<dbReference type="InterPro" id="IPR016039">
    <property type="entry name" value="Thiolase-like"/>
</dbReference>
<dbReference type="EMBL" id="CP020991">
    <property type="protein sequence ID" value="AUO20010.1"/>
    <property type="molecule type" value="Genomic_DNA"/>
</dbReference>
<evidence type="ECO:0000256" key="8">
    <source>
        <dbReference type="ARBA" id="ARBA00023098"/>
    </source>
</evidence>
<keyword evidence="10 14" id="KW-0012">Acyltransferase</keyword>
<evidence type="ECO:0000256" key="10">
    <source>
        <dbReference type="ARBA" id="ARBA00023315"/>
    </source>
</evidence>
<dbReference type="GO" id="GO:0004315">
    <property type="term" value="F:3-oxoacyl-[acyl-carrier-protein] synthase activity"/>
    <property type="evidence" value="ECO:0007669"/>
    <property type="project" value="UniProtKB-UniRule"/>
</dbReference>
<dbReference type="AlphaFoldDB" id="A0A2K9P460"/>
<gene>
    <name evidence="18" type="ORF">B9O19_01861</name>
</gene>
<evidence type="ECO:0000256" key="13">
    <source>
        <dbReference type="ARBA" id="ARBA00047659"/>
    </source>
</evidence>
<evidence type="ECO:0000256" key="14">
    <source>
        <dbReference type="PIRNR" id="PIRNR000447"/>
    </source>
</evidence>
<evidence type="ECO:0000313" key="18">
    <source>
        <dbReference type="EMBL" id="AUO20010.1"/>
    </source>
</evidence>
<dbReference type="InterPro" id="IPR017568">
    <property type="entry name" value="3-oxoacyl-ACP_synth-2"/>
</dbReference>
<dbReference type="UniPathway" id="UPA00094"/>
<feature type="active site" description="For beta-ketoacyl synthase activity" evidence="15">
    <location>
        <position position="162"/>
    </location>
</feature>
<evidence type="ECO:0000256" key="2">
    <source>
        <dbReference type="ARBA" id="ARBA00008467"/>
    </source>
</evidence>
<accession>A0A2K9P460</accession>
<feature type="domain" description="Ketosynthase family 3 (KS3)" evidence="17">
    <location>
        <begin position="1"/>
        <end position="409"/>
    </location>
</feature>
<dbReference type="InterPro" id="IPR014031">
    <property type="entry name" value="Ketoacyl_synth_C"/>
</dbReference>
<dbReference type="OrthoDB" id="9808669at2"/>
<dbReference type="NCBIfam" id="NF005589">
    <property type="entry name" value="PRK07314.1"/>
    <property type="match status" value="1"/>
</dbReference>
<dbReference type="GO" id="GO:0006633">
    <property type="term" value="P:fatty acid biosynthetic process"/>
    <property type="evidence" value="ECO:0007669"/>
    <property type="project" value="UniProtKB-UniRule"/>
</dbReference>
<reference evidence="18 19" key="1">
    <citation type="submission" date="2017-04" db="EMBL/GenBank/DDBJ databases">
        <title>Monoglobus pectinilyticus 14 draft genome.</title>
        <authorList>
            <person name="Kim C."/>
            <person name="Rosendale D.I."/>
            <person name="Kelly W.J."/>
            <person name="Tannock G.W."/>
            <person name="Patchett M.L."/>
            <person name="Jordens J.Z."/>
        </authorList>
    </citation>
    <scope>NUCLEOTIDE SEQUENCE [LARGE SCALE GENOMIC DNA]</scope>
    <source>
        <strain evidence="18 19">14</strain>
    </source>
</reference>
<dbReference type="PROSITE" id="PS52004">
    <property type="entry name" value="KS3_2"/>
    <property type="match status" value="1"/>
</dbReference>
<evidence type="ECO:0000256" key="11">
    <source>
        <dbReference type="ARBA" id="ARBA00024006"/>
    </source>
</evidence>
<evidence type="ECO:0000256" key="4">
    <source>
        <dbReference type="ARBA" id="ARBA00014657"/>
    </source>
</evidence>